<dbReference type="Proteomes" id="UP001489719">
    <property type="component" value="Unassembled WGS sequence"/>
</dbReference>
<gene>
    <name evidence="1" type="ORF">V1517DRAFT_314936</name>
</gene>
<reference evidence="2" key="1">
    <citation type="journal article" date="2024" name="Front. Bioeng. Biotechnol.">
        <title>Genome-scale model development and genomic sequencing of the oleaginous clade Lipomyces.</title>
        <authorList>
            <person name="Czajka J.J."/>
            <person name="Han Y."/>
            <person name="Kim J."/>
            <person name="Mondo S.J."/>
            <person name="Hofstad B.A."/>
            <person name="Robles A."/>
            <person name="Haridas S."/>
            <person name="Riley R."/>
            <person name="LaButti K."/>
            <person name="Pangilinan J."/>
            <person name="Andreopoulos W."/>
            <person name="Lipzen A."/>
            <person name="Yan J."/>
            <person name="Wang M."/>
            <person name="Ng V."/>
            <person name="Grigoriev I.V."/>
            <person name="Spatafora J.W."/>
            <person name="Magnuson J.K."/>
            <person name="Baker S.E."/>
            <person name="Pomraning K.R."/>
        </authorList>
    </citation>
    <scope>NUCLEOTIDE SEQUENCE [LARGE SCALE GENOMIC DNA]</scope>
    <source>
        <strain evidence="2">CBS 10300</strain>
    </source>
</reference>
<evidence type="ECO:0000313" key="2">
    <source>
        <dbReference type="Proteomes" id="UP001489719"/>
    </source>
</evidence>
<dbReference type="EMBL" id="MU970042">
    <property type="protein sequence ID" value="KAK9325167.1"/>
    <property type="molecule type" value="Genomic_DNA"/>
</dbReference>
<keyword evidence="2" id="KW-1185">Reference proteome</keyword>
<comment type="caution">
    <text evidence="1">The sequence shown here is derived from an EMBL/GenBank/DDBJ whole genome shotgun (WGS) entry which is preliminary data.</text>
</comment>
<organism evidence="1 2">
    <name type="scientific">Lipomyces orientalis</name>
    <dbReference type="NCBI Taxonomy" id="1233043"/>
    <lineage>
        <taxon>Eukaryota</taxon>
        <taxon>Fungi</taxon>
        <taxon>Dikarya</taxon>
        <taxon>Ascomycota</taxon>
        <taxon>Saccharomycotina</taxon>
        <taxon>Lipomycetes</taxon>
        <taxon>Lipomycetales</taxon>
        <taxon>Lipomycetaceae</taxon>
        <taxon>Lipomyces</taxon>
    </lineage>
</organism>
<evidence type="ECO:0000313" key="1">
    <source>
        <dbReference type="EMBL" id="KAK9325167.1"/>
    </source>
</evidence>
<accession>A0ACC3TWA1</accession>
<protein>
    <submittedName>
        <fullName evidence="1">Uncharacterized protein</fullName>
    </submittedName>
</protein>
<proteinExistence type="predicted"/>
<name>A0ACC3TWA1_9ASCO</name>
<sequence length="306" mass="33269">MQCHTGAEHVPDVGLLSLSLSGWVRKHKLSFKRSLNKLLRYTDEMVYNLTDRVVLITGSSAGLGAALAHAFAEEGCHIILNHSSPTESSISRASATESDLKSAYPDRKFGVIQANCAIEAENVKLISDAIALSKSWGYDGRIDGVIANAGWTRFTPMRDLDAVKWSDFENCFAVNVQSPFVLLREVRETMNSHPDGGFFLMTSSVAGEHPAGSSLAYCVSKAANLHLMRCLAAHQGPKIRVNAVKPGVLATEWGLKFGRDKLDATIDSTVLKTETTLENCALIYVMLAKNDNVTGEAIQIDSGLWI</sequence>